<dbReference type="SUPFAM" id="SSF51735">
    <property type="entry name" value="NAD(P)-binding Rossmann-fold domains"/>
    <property type="match status" value="1"/>
</dbReference>
<name>A0A9P7ZNU7_9HYPO</name>
<dbReference type="GO" id="GO:0005634">
    <property type="term" value="C:nucleus"/>
    <property type="evidence" value="ECO:0007669"/>
    <property type="project" value="TreeGrafter"/>
</dbReference>
<accession>A0A9P7ZNU7</accession>
<sequence length="309" mass="33175">MSRALIITGATGNQGGAAIDALIADKASDFLILAVTRNTQSPGAQRPQAKSPVVKLVRGDLNDTSSLFAAARDAAGTVPLWGVYSVQGFMGKGASLESEERQGKALIDQSIKAGIKHFVYSSVERGGDEKSWADPTTVPHFITKHAVEHHLRDEAAKDGDKMGWTILRPVMFMDNLQPGFPTKVFLASLRDTLGEKPVQWVAVKDIGFAVAQAFSQPVAWNHKAVGLAGDNLTFAEVSAIFEKVTGSPAPATFGLLGKALKMASHEMGAMINWFHDEGFGADIEANRKSNPHLTSFEAWLRSSAYARKA</sequence>
<reference evidence="4" key="1">
    <citation type="journal article" date="2021" name="IMA Fungus">
        <title>Genomic characterization of three marine fungi, including Emericellopsis atlantica sp. nov. with signatures of a generalist lifestyle and marine biomass degradation.</title>
        <authorList>
            <person name="Hagestad O.C."/>
            <person name="Hou L."/>
            <person name="Andersen J.H."/>
            <person name="Hansen E.H."/>
            <person name="Altermark B."/>
            <person name="Li C."/>
            <person name="Kuhnert E."/>
            <person name="Cox R.J."/>
            <person name="Crous P.W."/>
            <person name="Spatafora J.W."/>
            <person name="Lail K."/>
            <person name="Amirebrahimi M."/>
            <person name="Lipzen A."/>
            <person name="Pangilinan J."/>
            <person name="Andreopoulos W."/>
            <person name="Hayes R.D."/>
            <person name="Ng V."/>
            <person name="Grigoriev I.V."/>
            <person name="Jackson S.A."/>
            <person name="Sutton T.D.S."/>
            <person name="Dobson A.D.W."/>
            <person name="Rama T."/>
        </authorList>
    </citation>
    <scope>NUCLEOTIDE SEQUENCE</scope>
    <source>
        <strain evidence="4">TS7</strain>
    </source>
</reference>
<dbReference type="InterPro" id="IPR051164">
    <property type="entry name" value="NmrA-like_oxidored"/>
</dbReference>
<dbReference type="OrthoDB" id="9997102at2759"/>
<dbReference type="Gene3D" id="3.90.25.10">
    <property type="entry name" value="UDP-galactose 4-epimerase, domain 1"/>
    <property type="match status" value="1"/>
</dbReference>
<dbReference type="Proteomes" id="UP000887229">
    <property type="component" value="Unassembled WGS sequence"/>
</dbReference>
<comment type="caution">
    <text evidence="4">The sequence shown here is derived from an EMBL/GenBank/DDBJ whole genome shotgun (WGS) entry which is preliminary data.</text>
</comment>
<dbReference type="Gene3D" id="3.40.50.720">
    <property type="entry name" value="NAD(P)-binding Rossmann-like Domain"/>
    <property type="match status" value="1"/>
</dbReference>
<dbReference type="AlphaFoldDB" id="A0A9P7ZNU7"/>
<dbReference type="InterPro" id="IPR008030">
    <property type="entry name" value="NmrA-like"/>
</dbReference>
<evidence type="ECO:0000256" key="2">
    <source>
        <dbReference type="ARBA" id="ARBA00022857"/>
    </source>
</evidence>
<protein>
    <recommendedName>
        <fullName evidence="3">NmrA-like domain-containing protein</fullName>
    </recommendedName>
</protein>
<organism evidence="4 5">
    <name type="scientific">Emericellopsis atlantica</name>
    <dbReference type="NCBI Taxonomy" id="2614577"/>
    <lineage>
        <taxon>Eukaryota</taxon>
        <taxon>Fungi</taxon>
        <taxon>Dikarya</taxon>
        <taxon>Ascomycota</taxon>
        <taxon>Pezizomycotina</taxon>
        <taxon>Sordariomycetes</taxon>
        <taxon>Hypocreomycetidae</taxon>
        <taxon>Hypocreales</taxon>
        <taxon>Bionectriaceae</taxon>
        <taxon>Emericellopsis</taxon>
    </lineage>
</organism>
<evidence type="ECO:0000259" key="3">
    <source>
        <dbReference type="Pfam" id="PF05368"/>
    </source>
</evidence>
<dbReference type="PANTHER" id="PTHR42748">
    <property type="entry name" value="NITROGEN METABOLITE REPRESSION PROTEIN NMRA FAMILY MEMBER"/>
    <property type="match status" value="1"/>
</dbReference>
<keyword evidence="5" id="KW-1185">Reference proteome</keyword>
<dbReference type="RefSeq" id="XP_046119472.1">
    <property type="nucleotide sequence ID" value="XM_046260566.1"/>
</dbReference>
<dbReference type="EMBL" id="MU251250">
    <property type="protein sequence ID" value="KAG9255548.1"/>
    <property type="molecule type" value="Genomic_DNA"/>
</dbReference>
<comment type="similarity">
    <text evidence="1">Belongs to the NmrA-type oxidoreductase family.</text>
</comment>
<dbReference type="GeneID" id="70291469"/>
<gene>
    <name evidence="4" type="ORF">F5Z01DRAFT_546326</name>
</gene>
<dbReference type="Pfam" id="PF05368">
    <property type="entry name" value="NmrA"/>
    <property type="match status" value="1"/>
</dbReference>
<evidence type="ECO:0000256" key="1">
    <source>
        <dbReference type="ARBA" id="ARBA00006328"/>
    </source>
</evidence>
<keyword evidence="2" id="KW-0521">NADP</keyword>
<evidence type="ECO:0000313" key="5">
    <source>
        <dbReference type="Proteomes" id="UP000887229"/>
    </source>
</evidence>
<dbReference type="PANTHER" id="PTHR42748:SF25">
    <property type="entry name" value="NMRA FAMILY PROTEIN"/>
    <property type="match status" value="1"/>
</dbReference>
<proteinExistence type="inferred from homology"/>
<dbReference type="InterPro" id="IPR036291">
    <property type="entry name" value="NAD(P)-bd_dom_sf"/>
</dbReference>
<feature type="domain" description="NmrA-like" evidence="3">
    <location>
        <begin position="4"/>
        <end position="291"/>
    </location>
</feature>
<evidence type="ECO:0000313" key="4">
    <source>
        <dbReference type="EMBL" id="KAG9255548.1"/>
    </source>
</evidence>